<evidence type="ECO:0000313" key="1">
    <source>
        <dbReference type="EMBL" id="SBT25168.1"/>
    </source>
</evidence>
<dbReference type="Proteomes" id="UP000078558">
    <property type="component" value="Chromosome I"/>
</dbReference>
<reference evidence="2 3" key="2">
    <citation type="submission" date="2017-08" db="EMBL/GenBank/DDBJ databases">
        <authorList>
            <person name="de Groot N.N."/>
        </authorList>
    </citation>
    <scope>NUCLEOTIDE SEQUENCE [LARGE SCALE GENOMIC DNA]</scope>
    <source>
        <strain evidence="2">Orrdi1</strain>
    </source>
</reference>
<dbReference type="STRING" id="1851544.ODI_00267"/>
<organism evidence="1 3">
    <name type="scientific">Orrella dioscoreae</name>
    <dbReference type="NCBI Taxonomy" id="1851544"/>
    <lineage>
        <taxon>Bacteria</taxon>
        <taxon>Pseudomonadati</taxon>
        <taxon>Pseudomonadota</taxon>
        <taxon>Betaproteobacteria</taxon>
        <taxon>Burkholderiales</taxon>
        <taxon>Alcaligenaceae</taxon>
        <taxon>Orrella</taxon>
    </lineage>
</organism>
<reference evidence="1 3" key="1">
    <citation type="submission" date="2016-06" db="EMBL/GenBank/DDBJ databases">
        <authorList>
            <person name="Kjaerup R.B."/>
            <person name="Dalgaard T.S."/>
            <person name="Juul-Madsen H.R."/>
        </authorList>
    </citation>
    <scope>NUCLEOTIDE SEQUENCE [LARGE SCALE GENOMIC DNA]</scope>
    <source>
        <strain evidence="1">Orrdi1</strain>
    </source>
</reference>
<dbReference type="AlphaFoldDB" id="A0A1C3K183"/>
<dbReference type="RefSeq" id="WP_067752641.1">
    <property type="nucleotide sequence ID" value="NZ_LT907988.1"/>
</dbReference>
<dbReference type="CDD" id="cd02947">
    <property type="entry name" value="TRX_family"/>
    <property type="match status" value="1"/>
</dbReference>
<proteinExistence type="predicted"/>
<accession>A0A1C3K183</accession>
<dbReference type="EMBL" id="FLRC01000015">
    <property type="protein sequence ID" value="SBT25168.1"/>
    <property type="molecule type" value="Genomic_DNA"/>
</dbReference>
<name>A0A1C3K183_9BURK</name>
<dbReference type="KEGG" id="odi:ODI_R0860"/>
<dbReference type="EMBL" id="LT907988">
    <property type="protein sequence ID" value="SOE47471.1"/>
    <property type="molecule type" value="Genomic_DNA"/>
</dbReference>
<dbReference type="Gene3D" id="3.40.30.10">
    <property type="entry name" value="Glutaredoxin"/>
    <property type="match status" value="1"/>
</dbReference>
<evidence type="ECO:0000313" key="3">
    <source>
        <dbReference type="Proteomes" id="UP000078558"/>
    </source>
</evidence>
<gene>
    <name evidence="1" type="ORF">ODI_00267</name>
    <name evidence="2" type="ORF">ODI_R0860</name>
</gene>
<dbReference type="InterPro" id="IPR036249">
    <property type="entry name" value="Thioredoxin-like_sf"/>
</dbReference>
<evidence type="ECO:0000313" key="2">
    <source>
        <dbReference type="EMBL" id="SOE47471.1"/>
    </source>
</evidence>
<keyword evidence="3" id="KW-1185">Reference proteome</keyword>
<protein>
    <submittedName>
        <fullName evidence="1">Putative thioredoxin</fullName>
    </submittedName>
</protein>
<sequence length="113" mass="12323">MSTDTLDLDDGTADRALLDARGLTLLVFTSQGCPNCRQAREALPDMNLNVDRIAWVDAGRSGGLVARYEVFHLPAMFVIRDGVYYGAVQASLAHWDISRQVALALDGYPAELP</sequence>
<dbReference type="SUPFAM" id="SSF52833">
    <property type="entry name" value="Thioredoxin-like"/>
    <property type="match status" value="1"/>
</dbReference>
<dbReference type="OrthoDB" id="5295821at2"/>